<reference evidence="1" key="1">
    <citation type="submission" date="2013-07" db="EMBL/GenBank/DDBJ databases">
        <title>Sub-species coevolution in mutualistic symbiosis.</title>
        <authorList>
            <person name="Murfin K."/>
            <person name="Klassen J."/>
            <person name="Lee M."/>
            <person name="Forst S."/>
            <person name="Stock P."/>
            <person name="Goodrich-Blair H."/>
        </authorList>
    </citation>
    <scope>NUCLEOTIDE SEQUENCE [LARGE SCALE GENOMIC DNA]</scope>
    <source>
        <strain evidence="1">Feltiae Moldova</strain>
    </source>
</reference>
<comment type="caution">
    <text evidence="1">The sequence shown here is derived from an EMBL/GenBank/DDBJ whole genome shotgun (WGS) entry which is preliminary data.</text>
</comment>
<gene>
    <name evidence="1" type="ORF">XBFM1_810045</name>
</gene>
<organism evidence="1">
    <name type="scientific">Xenorhabdus bovienii str. feltiae Moldova</name>
    <dbReference type="NCBI Taxonomy" id="1398200"/>
    <lineage>
        <taxon>Bacteria</taxon>
        <taxon>Pseudomonadati</taxon>
        <taxon>Pseudomonadota</taxon>
        <taxon>Gammaproteobacteria</taxon>
        <taxon>Enterobacterales</taxon>
        <taxon>Morganellaceae</taxon>
        <taxon>Xenorhabdus</taxon>
    </lineage>
</organism>
<accession>A0A077P0W5</accession>
<name>A0A077P0W5_XENBV</name>
<proteinExistence type="predicted"/>
<protein>
    <submittedName>
        <fullName evidence="1">Uncharacterized protein</fullName>
    </submittedName>
</protein>
<dbReference type="EMBL" id="CBSV010000256">
    <property type="protein sequence ID" value="CDH03531.1"/>
    <property type="molecule type" value="Genomic_DNA"/>
</dbReference>
<evidence type="ECO:0000313" key="1">
    <source>
        <dbReference type="EMBL" id="CDH03531.1"/>
    </source>
</evidence>
<sequence>MACVNLSGITLGKDACALMGSVSDVPKNLFGFKEPFFMLGSSSSRSCHQ</sequence>
<dbReference type="Proteomes" id="UP000028487">
    <property type="component" value="Unassembled WGS sequence"/>
</dbReference>
<dbReference type="AlphaFoldDB" id="A0A077P0W5"/>
<dbReference type="HOGENOM" id="CLU_216034_0_0_6"/>